<organism evidence="1 2">
    <name type="scientific">Fructilactobacillus sanfranciscensis (strain TMW 1.1304)</name>
    <name type="common">Lactobacillus sanfranciscensis</name>
    <dbReference type="NCBI Taxonomy" id="714313"/>
    <lineage>
        <taxon>Bacteria</taxon>
        <taxon>Bacillati</taxon>
        <taxon>Bacillota</taxon>
        <taxon>Bacilli</taxon>
        <taxon>Lactobacillales</taxon>
        <taxon>Lactobacillaceae</taxon>
        <taxon>Fructilactobacillus</taxon>
    </lineage>
</organism>
<sequence>MRIDELALSDEFVKNLPDMVTQFVDWTKLQLDQIEAHEAEAADEKSEDTAD</sequence>
<name>G2KV98_FRUST</name>
<keyword evidence="2" id="KW-1185">Reference proteome</keyword>
<evidence type="ECO:0000313" key="1">
    <source>
        <dbReference type="EMBL" id="AEN98696.1"/>
    </source>
</evidence>
<dbReference type="STRING" id="714313.LSA_02360"/>
<gene>
    <name evidence="1" type="ordered locus">LSA_02360</name>
</gene>
<accession>G2KV98</accession>
<dbReference type="Proteomes" id="UP000001285">
    <property type="component" value="Chromosome"/>
</dbReference>
<dbReference type="KEGG" id="lsn:LSA_02360"/>
<dbReference type="EMBL" id="CP002461">
    <property type="protein sequence ID" value="AEN98696.1"/>
    <property type="molecule type" value="Genomic_DNA"/>
</dbReference>
<dbReference type="HOGENOM" id="CLU_3100279_0_0_9"/>
<dbReference type="RefSeq" id="WP_014081557.1">
    <property type="nucleotide sequence ID" value="NC_015978.1"/>
</dbReference>
<dbReference type="AlphaFoldDB" id="G2KV98"/>
<protein>
    <submittedName>
        <fullName evidence="1">Uncharacterized protein</fullName>
    </submittedName>
</protein>
<evidence type="ECO:0000313" key="2">
    <source>
        <dbReference type="Proteomes" id="UP000001285"/>
    </source>
</evidence>
<proteinExistence type="predicted"/>
<reference evidence="1 2" key="1">
    <citation type="journal article" date="2011" name="Microb. Cell Fact.">
        <title>Genomic analysis reveals Lactobacillus sanfranciscensis as stable element in traditional sourdoughs.</title>
        <authorList>
            <person name="Vogel R.F."/>
            <person name="Pavlovic M."/>
            <person name="Ehrmann M.A."/>
            <person name="Wiezer A."/>
            <person name="Liesegang H."/>
            <person name="Offschanka S."/>
            <person name="Voget S."/>
            <person name="Angelov A."/>
            <person name="Bocker G."/>
            <person name="Liebl W."/>
        </authorList>
    </citation>
    <scope>NUCLEOTIDE SEQUENCE [LARGE SCALE GENOMIC DNA]</scope>
    <source>
        <strain evidence="1 2">TMW 1.1304</strain>
    </source>
</reference>